<dbReference type="InterPro" id="IPR005693">
    <property type="entry name" value="Mce"/>
</dbReference>
<evidence type="ECO:0000313" key="5">
    <source>
        <dbReference type="Proteomes" id="UP001519325"/>
    </source>
</evidence>
<dbReference type="InterPro" id="IPR003399">
    <property type="entry name" value="Mce/MlaD"/>
</dbReference>
<dbReference type="EMBL" id="JAGGMR010000001">
    <property type="protein sequence ID" value="MBP2191910.1"/>
    <property type="molecule type" value="Genomic_DNA"/>
</dbReference>
<dbReference type="InterPro" id="IPR052336">
    <property type="entry name" value="MlaD_Phospholipid_Transporter"/>
</dbReference>
<feature type="domain" description="Mce/MlaD" evidence="2">
    <location>
        <begin position="39"/>
        <end position="112"/>
    </location>
</feature>
<reference evidence="4 5" key="1">
    <citation type="submission" date="2021-03" db="EMBL/GenBank/DDBJ databases">
        <title>Sequencing the genomes of 1000 actinobacteria strains.</title>
        <authorList>
            <person name="Klenk H.-P."/>
        </authorList>
    </citation>
    <scope>NUCLEOTIDE SEQUENCE [LARGE SCALE GENOMIC DNA]</scope>
    <source>
        <strain evidence="4 5">DSM 45516</strain>
    </source>
</reference>
<protein>
    <submittedName>
        <fullName evidence="4">Phospholipid/cholesterol/gamma-HCH transport system substrate-binding protein</fullName>
    </submittedName>
</protein>
<keyword evidence="1" id="KW-0472">Membrane</keyword>
<comment type="caution">
    <text evidence="4">The sequence shown here is derived from an EMBL/GenBank/DDBJ whole genome shotgun (WGS) entry which is preliminary data.</text>
</comment>
<dbReference type="NCBIfam" id="TIGR00996">
    <property type="entry name" value="Mtu_fam_mce"/>
    <property type="match status" value="1"/>
</dbReference>
<gene>
    <name evidence="4" type="ORF">BJ987_004811</name>
</gene>
<keyword evidence="5" id="KW-1185">Reference proteome</keyword>
<evidence type="ECO:0000259" key="3">
    <source>
        <dbReference type="Pfam" id="PF11887"/>
    </source>
</evidence>
<evidence type="ECO:0000256" key="1">
    <source>
        <dbReference type="SAM" id="Phobius"/>
    </source>
</evidence>
<dbReference type="Pfam" id="PF11887">
    <property type="entry name" value="Mce4_CUP1"/>
    <property type="match status" value="1"/>
</dbReference>
<dbReference type="PANTHER" id="PTHR33371">
    <property type="entry name" value="INTERMEMBRANE PHOSPHOLIPID TRANSPORT SYSTEM BINDING PROTEIN MLAD-RELATED"/>
    <property type="match status" value="1"/>
</dbReference>
<keyword evidence="1" id="KW-0812">Transmembrane</keyword>
<dbReference type="PANTHER" id="PTHR33371:SF18">
    <property type="entry name" value="MCE-FAMILY PROTEIN MCE3C"/>
    <property type="match status" value="1"/>
</dbReference>
<dbReference type="Proteomes" id="UP001519325">
    <property type="component" value="Unassembled WGS sequence"/>
</dbReference>
<evidence type="ECO:0000313" key="4">
    <source>
        <dbReference type="EMBL" id="MBP2191910.1"/>
    </source>
</evidence>
<evidence type="ECO:0000259" key="2">
    <source>
        <dbReference type="Pfam" id="PF02470"/>
    </source>
</evidence>
<dbReference type="InterPro" id="IPR024516">
    <property type="entry name" value="Mce_C"/>
</dbReference>
<dbReference type="Pfam" id="PF02470">
    <property type="entry name" value="MlaD"/>
    <property type="match status" value="1"/>
</dbReference>
<organism evidence="4 5">
    <name type="scientific">Nocardia goodfellowii</name>
    <dbReference type="NCBI Taxonomy" id="882446"/>
    <lineage>
        <taxon>Bacteria</taxon>
        <taxon>Bacillati</taxon>
        <taxon>Actinomycetota</taxon>
        <taxon>Actinomycetes</taxon>
        <taxon>Mycobacteriales</taxon>
        <taxon>Nocardiaceae</taxon>
        <taxon>Nocardia</taxon>
    </lineage>
</organism>
<dbReference type="PRINTS" id="PR01782">
    <property type="entry name" value="MCEVIRFACTOR"/>
</dbReference>
<keyword evidence="1" id="KW-1133">Transmembrane helix</keyword>
<proteinExistence type="predicted"/>
<accession>A0ABS4QJM4</accession>
<feature type="transmembrane region" description="Helical" evidence="1">
    <location>
        <begin position="12"/>
        <end position="28"/>
    </location>
</feature>
<sequence length="339" mass="35812">MLEYRGNHLVRQGLVGIVLMVCVILIGLQSQRFMEWGTTVRYEAVFTEAGGLRTGDDVVVSGVEVGRVAKVALRDGDARVVFTVDADVRLGDRSSAHIKTGSLLGKRVLTVISEGAGTLRQSQVIPVSRTSSPYSLTDAVGDLATNVSDIDTKALNDSLELLSSTLDRVAPQLGPAFDGLSALSRSINERNTSLGELLGATATVSGILAQRSDQLNALLLNGNSLLGVLAERRQAIVDLLANTAAVARQLSGLVADNEAELGPTLDRLNSVVAMLERNRDSIGAALPGLVKVTLTQGEIVSSGPFYNAYVANLIPAQVIQPYIEQAFGTIPLPSTEAPR</sequence>
<name>A0ABS4QJM4_9NOCA</name>
<feature type="domain" description="Mammalian cell entry C-terminal" evidence="3">
    <location>
        <begin position="118"/>
        <end position="295"/>
    </location>
</feature>
<dbReference type="RefSeq" id="WP_209894233.1">
    <property type="nucleotide sequence ID" value="NZ_JAGGMR010000001.1"/>
</dbReference>